<evidence type="ECO:0000313" key="2">
    <source>
        <dbReference type="EMBL" id="KAK6621759.1"/>
    </source>
</evidence>
<protein>
    <recommendedName>
        <fullName evidence="1">DJ-1/PfpI domain-containing protein</fullName>
    </recommendedName>
</protein>
<dbReference type="InterPro" id="IPR002818">
    <property type="entry name" value="DJ-1/PfpI"/>
</dbReference>
<dbReference type="CDD" id="cd03135">
    <property type="entry name" value="GATase1_DJ-1"/>
    <property type="match status" value="1"/>
</dbReference>
<reference evidence="2 3" key="1">
    <citation type="submission" date="2023-09" db="EMBL/GenBank/DDBJ databases">
        <title>Genomes of two closely related lineages of the louse Polyplax serrata with different host specificities.</title>
        <authorList>
            <person name="Martinu J."/>
            <person name="Tarabai H."/>
            <person name="Stefka J."/>
            <person name="Hypsa V."/>
        </authorList>
    </citation>
    <scope>NUCLEOTIDE SEQUENCE [LARGE SCALE GENOMIC DNA]</scope>
    <source>
        <strain evidence="2">98ZLc_SE</strain>
    </source>
</reference>
<evidence type="ECO:0000313" key="3">
    <source>
        <dbReference type="Proteomes" id="UP001359485"/>
    </source>
</evidence>
<organism evidence="2 3">
    <name type="scientific">Polyplax serrata</name>
    <name type="common">Common mouse louse</name>
    <dbReference type="NCBI Taxonomy" id="468196"/>
    <lineage>
        <taxon>Eukaryota</taxon>
        <taxon>Metazoa</taxon>
        <taxon>Ecdysozoa</taxon>
        <taxon>Arthropoda</taxon>
        <taxon>Hexapoda</taxon>
        <taxon>Insecta</taxon>
        <taxon>Pterygota</taxon>
        <taxon>Neoptera</taxon>
        <taxon>Paraneoptera</taxon>
        <taxon>Psocodea</taxon>
        <taxon>Troctomorpha</taxon>
        <taxon>Phthiraptera</taxon>
        <taxon>Anoplura</taxon>
        <taxon>Polyplacidae</taxon>
        <taxon>Polyplax</taxon>
    </lineage>
</organism>
<dbReference type="Pfam" id="PF01965">
    <property type="entry name" value="DJ-1_PfpI"/>
    <property type="match status" value="1"/>
</dbReference>
<evidence type="ECO:0000259" key="1">
    <source>
        <dbReference type="Pfam" id="PF01965"/>
    </source>
</evidence>
<dbReference type="Proteomes" id="UP001359485">
    <property type="component" value="Unassembled WGS sequence"/>
</dbReference>
<dbReference type="InterPro" id="IPR029062">
    <property type="entry name" value="Class_I_gatase-like"/>
</dbReference>
<dbReference type="SUPFAM" id="SSF52317">
    <property type="entry name" value="Class I glutamine amidotransferase-like"/>
    <property type="match status" value="1"/>
</dbReference>
<accession>A0ABR1ALW1</accession>
<dbReference type="EMBL" id="JAWJWF010000047">
    <property type="protein sequence ID" value="KAK6621759.1"/>
    <property type="molecule type" value="Genomic_DNA"/>
</dbReference>
<dbReference type="InterPro" id="IPR006287">
    <property type="entry name" value="DJ-1"/>
</dbReference>
<dbReference type="PANTHER" id="PTHR48094">
    <property type="entry name" value="PROTEIN/NUCLEIC ACID DEGLYCASE DJ-1-RELATED"/>
    <property type="match status" value="1"/>
</dbReference>
<comment type="caution">
    <text evidence="2">The sequence shown here is derived from an EMBL/GenBank/DDBJ whole genome shotgun (WGS) entry which is preliminary data.</text>
</comment>
<proteinExistence type="predicted"/>
<feature type="domain" description="DJ-1/PfpI" evidence="1">
    <location>
        <begin position="28"/>
        <end position="194"/>
    </location>
</feature>
<dbReference type="Gene3D" id="3.40.50.880">
    <property type="match status" value="1"/>
</dbReference>
<keyword evidence="3" id="KW-1185">Reference proteome</keyword>
<name>A0ABR1ALW1_POLSC</name>
<dbReference type="PANTHER" id="PTHR48094:SF12">
    <property type="entry name" value="PARKINSON DISEASE PROTEIN 7 HOMOLOG"/>
    <property type="match status" value="1"/>
</dbReference>
<dbReference type="InterPro" id="IPR050325">
    <property type="entry name" value="Prot/Nucl_acid_deglycase"/>
</dbReference>
<dbReference type="NCBIfam" id="TIGR01383">
    <property type="entry name" value="not_thiJ"/>
    <property type="match status" value="1"/>
</dbReference>
<gene>
    <name evidence="2" type="ORF">RUM44_001566</name>
</gene>
<sequence>MYKFAQVGNKALCGIKFFRLYSSEMAKKSALVLLSEGSEEMEFVISVDVLRRAGVDVTVAGVQGKNVHDCSRQVKIMPDMSLEEATEKSKYDVVVLPGGLKGSETFAKSNIVGKLLKDQEESGRVIAAICAAPIALKAHKICLGKKLTGYPSVKDNLTEGDQYSYQSEKVVVDGNLITSQGPGTAFEFALAVAEKLVGKDAANTVSKQMLL</sequence>